<evidence type="ECO:0000256" key="2">
    <source>
        <dbReference type="ARBA" id="ARBA00022475"/>
    </source>
</evidence>
<name>A0ABW4WB22_9HYPH</name>
<evidence type="ECO:0000256" key="4">
    <source>
        <dbReference type="ARBA" id="ARBA00022741"/>
    </source>
</evidence>
<evidence type="ECO:0000259" key="9">
    <source>
        <dbReference type="Pfam" id="PF18967"/>
    </source>
</evidence>
<dbReference type="RefSeq" id="WP_379018676.1">
    <property type="nucleotide sequence ID" value="NZ_JBHUGY010000019.1"/>
</dbReference>
<accession>A0ABW4WB22</accession>
<feature type="domain" description="Pycsar effector protein" evidence="9">
    <location>
        <begin position="14"/>
        <end position="171"/>
    </location>
</feature>
<comment type="caution">
    <text evidence="10">The sequence shown here is derived from an EMBL/GenBank/DDBJ whole genome shotgun (WGS) entry which is preliminary data.</text>
</comment>
<sequence>MAKNDQQESYEKALAANHSRMMDLVKFAEAKNAALLTFCSVWMATIIGILRSTDEPPMGYRTAFLVALPLLAVAAVVTLTSFLPKLLHHLRHEREETSNLLYFGHIASLEIDDFGPASKQRYYPVEGQSFSDEYLDDLAVQVAVQARIANRKFKTFNAAGRLVLASFVCMAAPPVVWAVQVVWEAGQNWVSALH</sequence>
<protein>
    <submittedName>
        <fullName evidence="10">Pycsar system effector family protein</fullName>
    </submittedName>
</protein>
<keyword evidence="6" id="KW-0051">Antiviral defense</keyword>
<feature type="transmembrane region" description="Helical" evidence="8">
    <location>
        <begin position="62"/>
        <end position="84"/>
    </location>
</feature>
<keyword evidence="7 8" id="KW-0472">Membrane</keyword>
<evidence type="ECO:0000313" key="10">
    <source>
        <dbReference type="EMBL" id="MFD2053751.1"/>
    </source>
</evidence>
<dbReference type="InterPro" id="IPR043760">
    <property type="entry name" value="PycTM_dom"/>
</dbReference>
<evidence type="ECO:0000313" key="11">
    <source>
        <dbReference type="Proteomes" id="UP001597349"/>
    </source>
</evidence>
<evidence type="ECO:0000256" key="5">
    <source>
        <dbReference type="ARBA" id="ARBA00022989"/>
    </source>
</evidence>
<feature type="transmembrane region" description="Helical" evidence="8">
    <location>
        <begin position="30"/>
        <end position="50"/>
    </location>
</feature>
<evidence type="ECO:0000256" key="1">
    <source>
        <dbReference type="ARBA" id="ARBA00004236"/>
    </source>
</evidence>
<dbReference type="Pfam" id="PF18967">
    <property type="entry name" value="PycTM"/>
    <property type="match status" value="1"/>
</dbReference>
<dbReference type="Proteomes" id="UP001597349">
    <property type="component" value="Unassembled WGS sequence"/>
</dbReference>
<keyword evidence="11" id="KW-1185">Reference proteome</keyword>
<keyword evidence="5 8" id="KW-1133">Transmembrane helix</keyword>
<keyword evidence="3 8" id="KW-0812">Transmembrane</keyword>
<keyword evidence="4" id="KW-0547">Nucleotide-binding</keyword>
<organism evidence="10 11">
    <name type="scientific">Mesorhizobium calcicola</name>
    <dbReference type="NCBI Taxonomy" id="1300310"/>
    <lineage>
        <taxon>Bacteria</taxon>
        <taxon>Pseudomonadati</taxon>
        <taxon>Pseudomonadota</taxon>
        <taxon>Alphaproteobacteria</taxon>
        <taxon>Hyphomicrobiales</taxon>
        <taxon>Phyllobacteriaceae</taxon>
        <taxon>Mesorhizobium</taxon>
    </lineage>
</organism>
<reference evidence="11" key="1">
    <citation type="journal article" date="2019" name="Int. J. Syst. Evol. Microbiol.">
        <title>The Global Catalogue of Microorganisms (GCM) 10K type strain sequencing project: providing services to taxonomists for standard genome sequencing and annotation.</title>
        <authorList>
            <consortium name="The Broad Institute Genomics Platform"/>
            <consortium name="The Broad Institute Genome Sequencing Center for Infectious Disease"/>
            <person name="Wu L."/>
            <person name="Ma J."/>
        </authorList>
    </citation>
    <scope>NUCLEOTIDE SEQUENCE [LARGE SCALE GENOMIC DNA]</scope>
    <source>
        <strain evidence="11">CGMCC 1.16226</strain>
    </source>
</reference>
<evidence type="ECO:0000256" key="6">
    <source>
        <dbReference type="ARBA" id="ARBA00023118"/>
    </source>
</evidence>
<evidence type="ECO:0000256" key="7">
    <source>
        <dbReference type="ARBA" id="ARBA00023136"/>
    </source>
</evidence>
<evidence type="ECO:0000256" key="3">
    <source>
        <dbReference type="ARBA" id="ARBA00022692"/>
    </source>
</evidence>
<dbReference type="EMBL" id="JBHUGY010000019">
    <property type="protein sequence ID" value="MFD2053751.1"/>
    <property type="molecule type" value="Genomic_DNA"/>
</dbReference>
<evidence type="ECO:0000256" key="8">
    <source>
        <dbReference type="SAM" id="Phobius"/>
    </source>
</evidence>
<keyword evidence="2" id="KW-1003">Cell membrane</keyword>
<feature type="transmembrane region" description="Helical" evidence="8">
    <location>
        <begin position="162"/>
        <end position="183"/>
    </location>
</feature>
<comment type="subcellular location">
    <subcellularLocation>
        <location evidence="1">Cell membrane</location>
    </subcellularLocation>
</comment>
<proteinExistence type="predicted"/>
<gene>
    <name evidence="10" type="ORF">ACFSQT_11850</name>
</gene>